<comment type="subcellular location">
    <subcellularLocation>
        <location evidence="1">Cell membrane</location>
        <topology evidence="1">Multi-pass membrane protein</topology>
    </subcellularLocation>
</comment>
<feature type="domain" description="ABC transporter" evidence="9">
    <location>
        <begin position="323"/>
        <end position="531"/>
    </location>
</feature>
<evidence type="ECO:0000256" key="8">
    <source>
        <dbReference type="SAM" id="Phobius"/>
    </source>
</evidence>
<dbReference type="AlphaFoldDB" id="A0AAC9RT79"/>
<dbReference type="Proteomes" id="UP000242864">
    <property type="component" value="Chromosome"/>
</dbReference>
<dbReference type="KEGG" id="slz:B5P37_08590"/>
<dbReference type="SUPFAM" id="SSF90123">
    <property type="entry name" value="ABC transporter transmembrane region"/>
    <property type="match status" value="1"/>
</dbReference>
<organism evidence="11 12">
    <name type="scientific">Staphylococcus lutrae</name>
    <dbReference type="NCBI Taxonomy" id="155085"/>
    <lineage>
        <taxon>Bacteria</taxon>
        <taxon>Bacillati</taxon>
        <taxon>Bacillota</taxon>
        <taxon>Bacilli</taxon>
        <taxon>Bacillales</taxon>
        <taxon>Staphylococcaceae</taxon>
        <taxon>Staphylococcus</taxon>
    </lineage>
</organism>
<evidence type="ECO:0000256" key="3">
    <source>
        <dbReference type="ARBA" id="ARBA00022741"/>
    </source>
</evidence>
<dbReference type="Pfam" id="PF00664">
    <property type="entry name" value="ABC_membrane"/>
    <property type="match status" value="1"/>
</dbReference>
<name>A0AAC9RT79_9STAP</name>
<keyword evidence="4" id="KW-0067">ATP-binding</keyword>
<keyword evidence="12" id="KW-1185">Reference proteome</keyword>
<dbReference type="PANTHER" id="PTHR24221:SF654">
    <property type="entry name" value="ATP-BINDING CASSETTE SUB-FAMILY B MEMBER 6"/>
    <property type="match status" value="1"/>
</dbReference>
<evidence type="ECO:0000256" key="1">
    <source>
        <dbReference type="ARBA" id="ARBA00004651"/>
    </source>
</evidence>
<dbReference type="EMBL" id="CP020773">
    <property type="protein sequence ID" value="ARJ51364.1"/>
    <property type="molecule type" value="Genomic_DNA"/>
</dbReference>
<dbReference type="InterPro" id="IPR017871">
    <property type="entry name" value="ABC_transporter-like_CS"/>
</dbReference>
<evidence type="ECO:0000259" key="9">
    <source>
        <dbReference type="PROSITE" id="PS50893"/>
    </source>
</evidence>
<evidence type="ECO:0000313" key="12">
    <source>
        <dbReference type="Proteomes" id="UP000242864"/>
    </source>
</evidence>
<dbReference type="Pfam" id="PF00005">
    <property type="entry name" value="ABC_tran"/>
    <property type="match status" value="1"/>
</dbReference>
<accession>A0AAC9RT79</accession>
<dbReference type="GO" id="GO:0016887">
    <property type="term" value="F:ATP hydrolysis activity"/>
    <property type="evidence" value="ECO:0007669"/>
    <property type="project" value="InterPro"/>
</dbReference>
<dbReference type="InterPro" id="IPR003439">
    <property type="entry name" value="ABC_transporter-like_ATP-bd"/>
</dbReference>
<dbReference type="InterPro" id="IPR003593">
    <property type="entry name" value="AAA+_ATPase"/>
</dbReference>
<keyword evidence="2 8" id="KW-0812">Transmembrane</keyword>
<dbReference type="SMART" id="SM00382">
    <property type="entry name" value="AAA"/>
    <property type="match status" value="1"/>
</dbReference>
<evidence type="ECO:0000256" key="5">
    <source>
        <dbReference type="ARBA" id="ARBA00022989"/>
    </source>
</evidence>
<evidence type="ECO:0000259" key="10">
    <source>
        <dbReference type="PROSITE" id="PS50929"/>
    </source>
</evidence>
<proteinExistence type="predicted"/>
<keyword evidence="3" id="KW-0547">Nucleotide-binding</keyword>
<dbReference type="GO" id="GO:0140359">
    <property type="term" value="F:ABC-type transporter activity"/>
    <property type="evidence" value="ECO:0007669"/>
    <property type="project" value="InterPro"/>
</dbReference>
<sequence length="531" mass="61673">MVIFMKKSLIMSVRNRSLLVLLIILLASTLTGTFIQFLKGDIFQNAIELKFSHMSLFIIFLGLTIFFEVLLYYIEWLYENNLIKEALAKQKNDVGKTILNLKHYKDIENIKENNLNKLTNIIDSLEYSYYKAFFDVLYLLFRVLFVSVALLYINIYVGLIVVLMMFLPLLITKLFKNKLAHLEEKLYEQKGVNLKFYKNLMDNLKYIKVFELRKHYYRKFITNVGVEKKSWATSKNYQVTLNAAYSLSSYLSHFIVLTIAIYLVYKNAINPGTVITLLGLVDQLSMPILSLSRNINSINSTKKLRSQLSNNYNTIDDSELVTIDFKDKIHASGLELNIKNYNLIYKDVEFCKNKKHLIIGRSGIGKSIFIDALLGLSPIDAGVIQYDDKQLNEHGNPLKKTSYIMTENILFDETVLYNIIFNNTATEKQYFIINKLLPDNVIFEKSIDKLSSGEKRRVLLLRGLLSDKDTLVFDEPTSNLDESTSQVFWDLLMNINHKTVIIISHNTPQYISEKFDYIIDFANYVERNRDI</sequence>
<dbReference type="GO" id="GO:0005524">
    <property type="term" value="F:ATP binding"/>
    <property type="evidence" value="ECO:0007669"/>
    <property type="project" value="UniProtKB-KW"/>
</dbReference>
<dbReference type="PROSITE" id="PS00211">
    <property type="entry name" value="ABC_TRANSPORTER_1"/>
    <property type="match status" value="1"/>
</dbReference>
<dbReference type="GO" id="GO:0005886">
    <property type="term" value="C:plasma membrane"/>
    <property type="evidence" value="ECO:0007669"/>
    <property type="project" value="UniProtKB-SubCell"/>
</dbReference>
<feature type="transmembrane region" description="Helical" evidence="8">
    <location>
        <begin position="55"/>
        <end position="74"/>
    </location>
</feature>
<dbReference type="Gene3D" id="3.40.50.300">
    <property type="entry name" value="P-loop containing nucleotide triphosphate hydrolases"/>
    <property type="match status" value="1"/>
</dbReference>
<feature type="domain" description="ABC transmembrane type-1" evidence="10">
    <location>
        <begin position="17"/>
        <end position="300"/>
    </location>
</feature>
<evidence type="ECO:0000256" key="6">
    <source>
        <dbReference type="ARBA" id="ARBA00023136"/>
    </source>
</evidence>
<evidence type="ECO:0000256" key="7">
    <source>
        <dbReference type="ARBA" id="ARBA00025074"/>
    </source>
</evidence>
<evidence type="ECO:0000313" key="11">
    <source>
        <dbReference type="EMBL" id="ARJ51364.1"/>
    </source>
</evidence>
<evidence type="ECO:0008006" key="13">
    <source>
        <dbReference type="Google" id="ProtNLM"/>
    </source>
</evidence>
<comment type="function">
    <text evidence="7">May be involved in multidrug export. Transmembrane domains (TMD) form a pore in the cell membrane and the ATP-binding domain (NBD) is responsible for energy generation.</text>
</comment>
<dbReference type="Gene3D" id="1.20.1560.10">
    <property type="entry name" value="ABC transporter type 1, transmembrane domain"/>
    <property type="match status" value="1"/>
</dbReference>
<dbReference type="PROSITE" id="PS50929">
    <property type="entry name" value="ABC_TM1F"/>
    <property type="match status" value="1"/>
</dbReference>
<dbReference type="InterPro" id="IPR011527">
    <property type="entry name" value="ABC1_TM_dom"/>
</dbReference>
<evidence type="ECO:0000256" key="2">
    <source>
        <dbReference type="ARBA" id="ARBA00022692"/>
    </source>
</evidence>
<evidence type="ECO:0000256" key="4">
    <source>
        <dbReference type="ARBA" id="ARBA00022840"/>
    </source>
</evidence>
<reference evidence="11 12" key="1">
    <citation type="submission" date="2017-04" db="EMBL/GenBank/DDBJ databases">
        <authorList>
            <person name="Veseli I.A."/>
            <person name="Tang C."/>
            <person name="Pombert J.-F."/>
        </authorList>
    </citation>
    <scope>NUCLEOTIDE SEQUENCE [LARGE SCALE GENOMIC DNA]</scope>
    <source>
        <strain evidence="11 12">ATCC 700373</strain>
    </source>
</reference>
<feature type="transmembrane region" description="Helical" evidence="8">
    <location>
        <begin position="132"/>
        <end position="150"/>
    </location>
</feature>
<protein>
    <recommendedName>
        <fullName evidence="13">ABC transporter ATP-binding protein</fullName>
    </recommendedName>
</protein>
<dbReference type="PROSITE" id="PS50893">
    <property type="entry name" value="ABC_TRANSPORTER_2"/>
    <property type="match status" value="1"/>
</dbReference>
<dbReference type="InterPro" id="IPR036640">
    <property type="entry name" value="ABC1_TM_sf"/>
</dbReference>
<dbReference type="GO" id="GO:0034040">
    <property type="term" value="F:ATPase-coupled lipid transmembrane transporter activity"/>
    <property type="evidence" value="ECO:0007669"/>
    <property type="project" value="TreeGrafter"/>
</dbReference>
<feature type="transmembrane region" description="Helical" evidence="8">
    <location>
        <begin position="243"/>
        <end position="265"/>
    </location>
</feature>
<keyword evidence="5 8" id="KW-1133">Transmembrane helix</keyword>
<dbReference type="InterPro" id="IPR027417">
    <property type="entry name" value="P-loop_NTPase"/>
</dbReference>
<dbReference type="PANTHER" id="PTHR24221">
    <property type="entry name" value="ATP-BINDING CASSETTE SUB-FAMILY B"/>
    <property type="match status" value="1"/>
</dbReference>
<dbReference type="InterPro" id="IPR039421">
    <property type="entry name" value="Type_1_exporter"/>
</dbReference>
<gene>
    <name evidence="11" type="ORF">B5P37_08590</name>
</gene>
<feature type="transmembrane region" description="Helical" evidence="8">
    <location>
        <begin position="156"/>
        <end position="175"/>
    </location>
</feature>
<keyword evidence="6 8" id="KW-0472">Membrane</keyword>
<dbReference type="SUPFAM" id="SSF52540">
    <property type="entry name" value="P-loop containing nucleoside triphosphate hydrolases"/>
    <property type="match status" value="1"/>
</dbReference>